<dbReference type="EMBL" id="JAYGHY010000007">
    <property type="protein sequence ID" value="MEA5441667.1"/>
    <property type="molecule type" value="Genomic_DNA"/>
</dbReference>
<evidence type="ECO:0000256" key="1">
    <source>
        <dbReference type="ARBA" id="ARBA00022603"/>
    </source>
</evidence>
<dbReference type="RefSeq" id="WP_323355786.1">
    <property type="nucleotide sequence ID" value="NZ_JAYGHY010000007.1"/>
</dbReference>
<dbReference type="InterPro" id="IPR038375">
    <property type="entry name" value="NDUFAF7_sf"/>
</dbReference>
<feature type="region of interest" description="Disordered" evidence="3">
    <location>
        <begin position="377"/>
        <end position="396"/>
    </location>
</feature>
<gene>
    <name evidence="4" type="ORF">VB739_03775</name>
</gene>
<dbReference type="PANTHER" id="PTHR12049:SF7">
    <property type="entry name" value="PROTEIN ARGININE METHYLTRANSFERASE NDUFAF7, MITOCHONDRIAL"/>
    <property type="match status" value="1"/>
</dbReference>
<dbReference type="GO" id="GO:0008168">
    <property type="term" value="F:methyltransferase activity"/>
    <property type="evidence" value="ECO:0007669"/>
    <property type="project" value="UniProtKB-KW"/>
</dbReference>
<reference evidence="4 5" key="1">
    <citation type="submission" date="2023-12" db="EMBL/GenBank/DDBJ databases">
        <title>Baltic Sea Cyanobacteria.</title>
        <authorList>
            <person name="Delbaje E."/>
            <person name="Fewer D.P."/>
            <person name="Shishido T.K."/>
        </authorList>
    </citation>
    <scope>NUCLEOTIDE SEQUENCE [LARGE SCALE GENOMIC DNA]</scope>
    <source>
        <strain evidence="4 5">UHCC 0281</strain>
    </source>
</reference>
<dbReference type="InterPro" id="IPR003788">
    <property type="entry name" value="NDUFAF7"/>
</dbReference>
<protein>
    <submittedName>
        <fullName evidence="4">SAM-dependent methyltransferase</fullName>
        <ecNumber evidence="4">2.1.1.-</ecNumber>
    </submittedName>
</protein>
<keyword evidence="5" id="KW-1185">Reference proteome</keyword>
<evidence type="ECO:0000256" key="3">
    <source>
        <dbReference type="SAM" id="MobiDB-lite"/>
    </source>
</evidence>
<dbReference type="InterPro" id="IPR029063">
    <property type="entry name" value="SAM-dependent_MTases_sf"/>
</dbReference>
<proteinExistence type="predicted"/>
<organism evidence="4 5">
    <name type="scientific">Cyanobium gracile UHCC 0281</name>
    <dbReference type="NCBI Taxonomy" id="3110309"/>
    <lineage>
        <taxon>Bacteria</taxon>
        <taxon>Bacillati</taxon>
        <taxon>Cyanobacteriota</taxon>
        <taxon>Cyanophyceae</taxon>
        <taxon>Synechococcales</taxon>
        <taxon>Prochlorococcaceae</taxon>
        <taxon>Cyanobium</taxon>
    </lineage>
</organism>
<name>A0ABU5ST15_9CYAN</name>
<comment type="caution">
    <text evidence="4">The sequence shown here is derived from an EMBL/GenBank/DDBJ whole genome shotgun (WGS) entry which is preliminary data.</text>
</comment>
<sequence length="396" mass="43066">MQTPHRRSTPVPEWLGQRLRAAGGSVPFRDYMDWVLHDPEVGAYGSGRLTIGPRGDFATAPSLGADFAQLLAPQVAQWLGQLPAQAPLALVETGPGEGHLAQQLAEALHAGWPELAGRTELVLVEPNAGMAQRQRQRLGACPLAVRWIDFDALANAPLRGVVLAHEVLDALAIERIERRDDHWCRQRVVLKGESLSLEAAEPLDGPVLEQLESLGLLPLDGSRPQGWSTELHPGLEPWLAACGTALSEGWLLVIDYAHEARRYYAPQRSGGTLMAYRRQQASDDPLLEPGLWDLTAHLCLESLETAALAAGWQPLGGCRQGEALLALGLAQRLHALQQEPASRLAVLLQRRECLLRLVDPAGLGDFRWLAFHRGSAVSGQAPRPQPAPLFLSQSPI</sequence>
<dbReference type="Pfam" id="PF02636">
    <property type="entry name" value="Methyltransf_28"/>
    <property type="match status" value="1"/>
</dbReference>
<evidence type="ECO:0000313" key="5">
    <source>
        <dbReference type="Proteomes" id="UP001302329"/>
    </source>
</evidence>
<dbReference type="Proteomes" id="UP001302329">
    <property type="component" value="Unassembled WGS sequence"/>
</dbReference>
<dbReference type="PANTHER" id="PTHR12049">
    <property type="entry name" value="PROTEIN ARGININE METHYLTRANSFERASE NDUFAF7, MITOCHONDRIAL"/>
    <property type="match status" value="1"/>
</dbReference>
<evidence type="ECO:0000313" key="4">
    <source>
        <dbReference type="EMBL" id="MEA5441667.1"/>
    </source>
</evidence>
<accession>A0ABU5ST15</accession>
<dbReference type="Gene3D" id="3.40.50.12710">
    <property type="match status" value="1"/>
</dbReference>
<keyword evidence="2 4" id="KW-0808">Transferase</keyword>
<dbReference type="EC" id="2.1.1.-" evidence="4"/>
<dbReference type="GO" id="GO:0032259">
    <property type="term" value="P:methylation"/>
    <property type="evidence" value="ECO:0007669"/>
    <property type="project" value="UniProtKB-KW"/>
</dbReference>
<evidence type="ECO:0000256" key="2">
    <source>
        <dbReference type="ARBA" id="ARBA00022679"/>
    </source>
</evidence>
<keyword evidence="1 4" id="KW-0489">Methyltransferase</keyword>
<dbReference type="SUPFAM" id="SSF53335">
    <property type="entry name" value="S-adenosyl-L-methionine-dependent methyltransferases"/>
    <property type="match status" value="1"/>
</dbReference>